<dbReference type="Gene3D" id="3.40.50.300">
    <property type="entry name" value="P-loop containing nucleotide triphosphate hydrolases"/>
    <property type="match status" value="1"/>
</dbReference>
<dbReference type="SUPFAM" id="SSF52540">
    <property type="entry name" value="P-loop containing nucleoside triphosphate hydrolases"/>
    <property type="match status" value="1"/>
</dbReference>
<dbReference type="InterPro" id="IPR002586">
    <property type="entry name" value="CobQ/CobB/MinD/ParA_Nub-bd_dom"/>
</dbReference>
<dbReference type="Pfam" id="PF01656">
    <property type="entry name" value="CbiA"/>
    <property type="match status" value="1"/>
</dbReference>
<sequence length="257" mass="28216">MRITIANAKGGVGKTTSAIYLAQAASLKNHQVIVLDADPQGSASQWADMASQEDRSLDFDILPANPATLKRPRKTDRIEIVDAAPTGTALAVAMETADFTIIPCSDSPPGRAASLGDSGGSENTSGHPPRARRARNQSPQSRHRRLPAVGHPHLRRPNPQTPGHQNKHGTQTVEAVGIRPGMAGDRTNHHRRPIMKTYLVQQKRTICQYQSATISADSSREAIEIFNQLSDEDKQWQETDHRTVSKSHAYLIRNYQQ</sequence>
<evidence type="ECO:0000256" key="1">
    <source>
        <dbReference type="SAM" id="MobiDB-lite"/>
    </source>
</evidence>
<keyword evidence="3" id="KW-0489">Methyltransferase</keyword>
<evidence type="ECO:0000313" key="3">
    <source>
        <dbReference type="EMBL" id="KFI47035.1"/>
    </source>
</evidence>
<dbReference type="GeneID" id="303204119"/>
<dbReference type="InterPro" id="IPR050678">
    <property type="entry name" value="DNA_Partitioning_ATPase"/>
</dbReference>
<protein>
    <submittedName>
        <fullName evidence="3">Putative methyltransferase</fullName>
    </submittedName>
</protein>
<feature type="domain" description="CobQ/CobB/MinD/ParA nucleotide binding" evidence="2">
    <location>
        <begin position="3"/>
        <end position="74"/>
    </location>
</feature>
<reference evidence="3 4" key="1">
    <citation type="submission" date="2014-03" db="EMBL/GenBank/DDBJ databases">
        <title>Genomics of Bifidobacteria.</title>
        <authorList>
            <person name="Ventura M."/>
            <person name="Milani C."/>
            <person name="Lugli G.A."/>
        </authorList>
    </citation>
    <scope>NUCLEOTIDE SEQUENCE [LARGE SCALE GENOMIC DNA]</scope>
    <source>
        <strain evidence="3 4">LMG 10736</strain>
    </source>
</reference>
<dbReference type="RefSeq" id="WP_238552058.1">
    <property type="nucleotide sequence ID" value="NZ_JGYQ01000015.1"/>
</dbReference>
<dbReference type="AlphaFoldDB" id="A0A086ZKI5"/>
<name>A0A086ZKI5_9BIFI</name>
<proteinExistence type="predicted"/>
<dbReference type="Proteomes" id="UP000029093">
    <property type="component" value="Unassembled WGS sequence"/>
</dbReference>
<dbReference type="GO" id="GO:0032259">
    <property type="term" value="P:methylation"/>
    <property type="evidence" value="ECO:0007669"/>
    <property type="project" value="UniProtKB-KW"/>
</dbReference>
<comment type="caution">
    <text evidence="3">The sequence shown here is derived from an EMBL/GenBank/DDBJ whole genome shotgun (WGS) entry which is preliminary data.</text>
</comment>
<dbReference type="CDD" id="cd02042">
    <property type="entry name" value="ParAB_family"/>
    <property type="match status" value="1"/>
</dbReference>
<dbReference type="EMBL" id="JGYQ01000015">
    <property type="protein sequence ID" value="KFI47035.1"/>
    <property type="molecule type" value="Genomic_DNA"/>
</dbReference>
<organism evidence="3 4">
    <name type="scientific">Bifidobacterium boum</name>
    <dbReference type="NCBI Taxonomy" id="78343"/>
    <lineage>
        <taxon>Bacteria</taxon>
        <taxon>Bacillati</taxon>
        <taxon>Actinomycetota</taxon>
        <taxon>Actinomycetes</taxon>
        <taxon>Bifidobacteriales</taxon>
        <taxon>Bifidobacteriaceae</taxon>
        <taxon>Bifidobacterium</taxon>
    </lineage>
</organism>
<gene>
    <name evidence="3" type="ORF">BBOU_1006</name>
</gene>
<dbReference type="PANTHER" id="PTHR13696:SF96">
    <property type="entry name" value="COBQ_COBB_MIND_PARA NUCLEOTIDE BINDING DOMAIN-CONTAINING PROTEIN"/>
    <property type="match status" value="1"/>
</dbReference>
<feature type="compositionally biased region" description="Polar residues" evidence="1">
    <location>
        <begin position="161"/>
        <end position="170"/>
    </location>
</feature>
<dbReference type="PANTHER" id="PTHR13696">
    <property type="entry name" value="P-LOOP CONTAINING NUCLEOSIDE TRIPHOSPHATE HYDROLASE"/>
    <property type="match status" value="1"/>
</dbReference>
<feature type="region of interest" description="Disordered" evidence="1">
    <location>
        <begin position="102"/>
        <end position="170"/>
    </location>
</feature>
<dbReference type="GO" id="GO:0008168">
    <property type="term" value="F:methyltransferase activity"/>
    <property type="evidence" value="ECO:0007669"/>
    <property type="project" value="UniProtKB-KW"/>
</dbReference>
<evidence type="ECO:0000259" key="2">
    <source>
        <dbReference type="Pfam" id="PF01656"/>
    </source>
</evidence>
<dbReference type="InterPro" id="IPR027417">
    <property type="entry name" value="P-loop_NTPase"/>
</dbReference>
<accession>A0A086ZKI5</accession>
<evidence type="ECO:0000313" key="4">
    <source>
        <dbReference type="Proteomes" id="UP000029093"/>
    </source>
</evidence>
<keyword evidence="4" id="KW-1185">Reference proteome</keyword>
<feature type="compositionally biased region" description="Basic residues" evidence="1">
    <location>
        <begin position="129"/>
        <end position="156"/>
    </location>
</feature>
<keyword evidence="3" id="KW-0808">Transferase</keyword>